<accession>H0QXG4</accession>
<sequence>MVHAIYLGSMGESETNDNLLWWASEYSFNRAIDDAIELGYLPPDYSRFKEEAALYKGLPGARDEPDLLDAINRIANSTPRRLQSETDEYYDHYVKQLSEYRPIYAEYRRIWRK</sequence>
<evidence type="ECO:0000313" key="1">
    <source>
        <dbReference type="EMBL" id="GAB17515.1"/>
    </source>
</evidence>
<dbReference type="AlphaFoldDB" id="H0QXG4"/>
<dbReference type="Proteomes" id="UP000035034">
    <property type="component" value="Unassembled WGS sequence"/>
</dbReference>
<protein>
    <submittedName>
        <fullName evidence="1">Uncharacterized protein</fullName>
    </submittedName>
</protein>
<reference evidence="1 2" key="1">
    <citation type="submission" date="2011-12" db="EMBL/GenBank/DDBJ databases">
        <title>Whole genome shotgun sequence of Gordonia effusa NBRC 100432.</title>
        <authorList>
            <person name="Yoshida I."/>
            <person name="Takarada H."/>
            <person name="Hosoyama A."/>
            <person name="Tsuchikane K."/>
            <person name="Katsumata H."/>
            <person name="Yamazaki S."/>
            <person name="Fujita N."/>
        </authorList>
    </citation>
    <scope>NUCLEOTIDE SEQUENCE [LARGE SCALE GENOMIC DNA]</scope>
    <source>
        <strain evidence="1 2">NBRC 100432</strain>
    </source>
</reference>
<evidence type="ECO:0000313" key="2">
    <source>
        <dbReference type="Proteomes" id="UP000035034"/>
    </source>
</evidence>
<keyword evidence="2" id="KW-1185">Reference proteome</keyword>
<gene>
    <name evidence="1" type="ORF">GOEFS_035_00470</name>
</gene>
<dbReference type="EMBL" id="BAEH01000035">
    <property type="protein sequence ID" value="GAB17515.1"/>
    <property type="molecule type" value="Genomic_DNA"/>
</dbReference>
<dbReference type="STRING" id="1077974.GOEFS_035_00470"/>
<organism evidence="1 2">
    <name type="scientific">Gordonia effusa NBRC 100432</name>
    <dbReference type="NCBI Taxonomy" id="1077974"/>
    <lineage>
        <taxon>Bacteria</taxon>
        <taxon>Bacillati</taxon>
        <taxon>Actinomycetota</taxon>
        <taxon>Actinomycetes</taxon>
        <taxon>Mycobacteriales</taxon>
        <taxon>Gordoniaceae</taxon>
        <taxon>Gordonia</taxon>
    </lineage>
</organism>
<proteinExistence type="predicted"/>
<comment type="caution">
    <text evidence="1">The sequence shown here is derived from an EMBL/GenBank/DDBJ whole genome shotgun (WGS) entry which is preliminary data.</text>
</comment>
<name>H0QXG4_9ACTN</name>